<gene>
    <name evidence="2" type="ORF">PPL_05793</name>
</gene>
<feature type="compositionally biased region" description="Polar residues" evidence="1">
    <location>
        <begin position="1"/>
        <end position="34"/>
    </location>
</feature>
<sequence>MANKESINPTTITNELSKGDIDNSNIKSENQPATTLFPEITPTNSRQDPLLTDLFQSSLVPPKLPISSPIIPSQADGKQLNNSNLENHQFLNIVSTFNNSIIRSYKIINFQPNFIDFPKENYFQQLQSIFKSSTLKTFFQIQEIAQFIIESLLILGCQLNILYSQVRSTAHKVGLEIIFSFQID</sequence>
<evidence type="ECO:0000256" key="1">
    <source>
        <dbReference type="SAM" id="MobiDB-lite"/>
    </source>
</evidence>
<evidence type="ECO:0000313" key="2">
    <source>
        <dbReference type="EMBL" id="EFA81798.1"/>
    </source>
</evidence>
<reference evidence="2 3" key="1">
    <citation type="journal article" date="2011" name="Genome Res.">
        <title>Phylogeny-wide analysis of social amoeba genomes highlights ancient origins for complex intercellular communication.</title>
        <authorList>
            <person name="Heidel A.J."/>
            <person name="Lawal H.M."/>
            <person name="Felder M."/>
            <person name="Schilde C."/>
            <person name="Helps N.R."/>
            <person name="Tunggal B."/>
            <person name="Rivero F."/>
            <person name="John U."/>
            <person name="Schleicher M."/>
            <person name="Eichinger L."/>
            <person name="Platzer M."/>
            <person name="Noegel A.A."/>
            <person name="Schaap P."/>
            <person name="Gloeckner G."/>
        </authorList>
    </citation>
    <scope>NUCLEOTIDE SEQUENCE [LARGE SCALE GENOMIC DNA]</scope>
    <source>
        <strain evidence="3">ATCC 26659 / Pp 5 / PN500</strain>
    </source>
</reference>
<dbReference type="GeneID" id="31361277"/>
<dbReference type="Proteomes" id="UP000001396">
    <property type="component" value="Unassembled WGS sequence"/>
</dbReference>
<accession>D3BB61</accession>
<dbReference type="RefSeq" id="XP_020433915.1">
    <property type="nucleotide sequence ID" value="XM_020576666.1"/>
</dbReference>
<evidence type="ECO:0000313" key="3">
    <source>
        <dbReference type="Proteomes" id="UP000001396"/>
    </source>
</evidence>
<name>D3BB61_HETP5</name>
<comment type="caution">
    <text evidence="2">The sequence shown here is derived from an EMBL/GenBank/DDBJ whole genome shotgun (WGS) entry which is preliminary data.</text>
</comment>
<dbReference type="InParanoid" id="D3BB61"/>
<feature type="region of interest" description="Disordered" evidence="1">
    <location>
        <begin position="1"/>
        <end position="42"/>
    </location>
</feature>
<keyword evidence="3" id="KW-1185">Reference proteome</keyword>
<organism evidence="2 3">
    <name type="scientific">Heterostelium pallidum (strain ATCC 26659 / Pp 5 / PN500)</name>
    <name type="common">Cellular slime mold</name>
    <name type="synonym">Polysphondylium pallidum</name>
    <dbReference type="NCBI Taxonomy" id="670386"/>
    <lineage>
        <taxon>Eukaryota</taxon>
        <taxon>Amoebozoa</taxon>
        <taxon>Evosea</taxon>
        <taxon>Eumycetozoa</taxon>
        <taxon>Dictyostelia</taxon>
        <taxon>Acytosteliales</taxon>
        <taxon>Acytosteliaceae</taxon>
        <taxon>Heterostelium</taxon>
    </lineage>
</organism>
<dbReference type="EMBL" id="ADBJ01000025">
    <property type="protein sequence ID" value="EFA81798.1"/>
    <property type="molecule type" value="Genomic_DNA"/>
</dbReference>
<protein>
    <submittedName>
        <fullName evidence="2">Uncharacterized protein</fullName>
    </submittedName>
</protein>
<proteinExistence type="predicted"/>
<dbReference type="AlphaFoldDB" id="D3BB61"/>